<gene>
    <name evidence="1" type="ORF">PR048_008739</name>
</gene>
<proteinExistence type="predicted"/>
<name>A0ABQ9HXY4_9NEOP</name>
<comment type="caution">
    <text evidence="1">The sequence shown here is derived from an EMBL/GenBank/DDBJ whole genome shotgun (WGS) entry which is preliminary data.</text>
</comment>
<protein>
    <submittedName>
        <fullName evidence="1">Uncharacterized protein</fullName>
    </submittedName>
</protein>
<dbReference type="Proteomes" id="UP001159363">
    <property type="component" value="Chromosome 3"/>
</dbReference>
<organism evidence="1 2">
    <name type="scientific">Dryococelus australis</name>
    <dbReference type="NCBI Taxonomy" id="614101"/>
    <lineage>
        <taxon>Eukaryota</taxon>
        <taxon>Metazoa</taxon>
        <taxon>Ecdysozoa</taxon>
        <taxon>Arthropoda</taxon>
        <taxon>Hexapoda</taxon>
        <taxon>Insecta</taxon>
        <taxon>Pterygota</taxon>
        <taxon>Neoptera</taxon>
        <taxon>Polyneoptera</taxon>
        <taxon>Phasmatodea</taxon>
        <taxon>Verophasmatodea</taxon>
        <taxon>Anareolatae</taxon>
        <taxon>Phasmatidae</taxon>
        <taxon>Eurycanthinae</taxon>
        <taxon>Dryococelus</taxon>
    </lineage>
</organism>
<keyword evidence="2" id="KW-1185">Reference proteome</keyword>
<evidence type="ECO:0000313" key="2">
    <source>
        <dbReference type="Proteomes" id="UP001159363"/>
    </source>
</evidence>
<accession>A0ABQ9HXY4</accession>
<evidence type="ECO:0000313" key="1">
    <source>
        <dbReference type="EMBL" id="KAJ8889241.1"/>
    </source>
</evidence>
<reference evidence="1 2" key="1">
    <citation type="submission" date="2023-02" db="EMBL/GenBank/DDBJ databases">
        <title>LHISI_Scaffold_Assembly.</title>
        <authorList>
            <person name="Stuart O.P."/>
            <person name="Cleave R."/>
            <person name="Magrath M.J.L."/>
            <person name="Mikheyev A.S."/>
        </authorList>
    </citation>
    <scope>NUCLEOTIDE SEQUENCE [LARGE SCALE GENOMIC DNA]</scope>
    <source>
        <strain evidence="1">Daus_M_001</strain>
        <tissue evidence="1">Leg muscle</tissue>
    </source>
</reference>
<sequence length="269" mass="30486">MDTQFDRGVLMTVKVISKLSVLFVNQCLILGTLENNILSQNQEKFTFGISSSGKKSATLSFKPETSKQWTIDEADKVTKAEILWTLKVVESGYSFSSCDGLADIFKQIYEIYHGLGPYFHLELVKSIKSSNNFFSLSFDEAATDAGNKQLDIHDKVINHFLFCYELGRATADILKEKLLESLSRYTLPLKKLLAIGSVGPLVNGKFLRCRGLINIGACNLHIVHSSFRWGMSDVLSHWEIDDFLDVLFKFLHKFPARKKILQISKYNLE</sequence>
<dbReference type="EMBL" id="JARBHB010000003">
    <property type="protein sequence ID" value="KAJ8889241.1"/>
    <property type="molecule type" value="Genomic_DNA"/>
</dbReference>